<evidence type="ECO:0000256" key="2">
    <source>
        <dbReference type="SAM" id="Phobius"/>
    </source>
</evidence>
<feature type="chain" id="PRO_5046421494" evidence="3">
    <location>
        <begin position="16"/>
        <end position="466"/>
    </location>
</feature>
<evidence type="ECO:0000313" key="4">
    <source>
        <dbReference type="EMBL" id="KAL2868858.1"/>
    </source>
</evidence>
<feature type="signal peptide" evidence="3">
    <location>
        <begin position="1"/>
        <end position="15"/>
    </location>
</feature>
<keyword evidence="2" id="KW-0812">Transmembrane</keyword>
<dbReference type="GeneID" id="98150006"/>
<dbReference type="RefSeq" id="XP_070887837.1">
    <property type="nucleotide sequence ID" value="XM_071034934.1"/>
</dbReference>
<evidence type="ECO:0000256" key="3">
    <source>
        <dbReference type="SAM" id="SignalP"/>
    </source>
</evidence>
<comment type="caution">
    <text evidence="4">The sequence shown here is derived from an EMBL/GenBank/DDBJ whole genome shotgun (WGS) entry which is preliminary data.</text>
</comment>
<keyword evidence="5" id="KW-1185">Reference proteome</keyword>
<feature type="compositionally biased region" description="Pro residues" evidence="1">
    <location>
        <begin position="326"/>
        <end position="335"/>
    </location>
</feature>
<protein>
    <submittedName>
        <fullName evidence="4">Uncharacterized protein</fullName>
    </submittedName>
</protein>
<feature type="region of interest" description="Disordered" evidence="1">
    <location>
        <begin position="172"/>
        <end position="352"/>
    </location>
</feature>
<evidence type="ECO:0000313" key="5">
    <source>
        <dbReference type="Proteomes" id="UP001610432"/>
    </source>
</evidence>
<evidence type="ECO:0000256" key="1">
    <source>
        <dbReference type="SAM" id="MobiDB-lite"/>
    </source>
</evidence>
<feature type="compositionally biased region" description="Low complexity" evidence="1">
    <location>
        <begin position="300"/>
        <end position="325"/>
    </location>
</feature>
<organism evidence="4 5">
    <name type="scientific">Aspergillus lucknowensis</name>
    <dbReference type="NCBI Taxonomy" id="176173"/>
    <lineage>
        <taxon>Eukaryota</taxon>
        <taxon>Fungi</taxon>
        <taxon>Dikarya</taxon>
        <taxon>Ascomycota</taxon>
        <taxon>Pezizomycotina</taxon>
        <taxon>Eurotiomycetes</taxon>
        <taxon>Eurotiomycetidae</taxon>
        <taxon>Eurotiales</taxon>
        <taxon>Aspergillaceae</taxon>
        <taxon>Aspergillus</taxon>
        <taxon>Aspergillus subgen. Nidulantes</taxon>
    </lineage>
</organism>
<accession>A0ABR4LZP7</accession>
<dbReference type="EMBL" id="JBFXLQ010000012">
    <property type="protein sequence ID" value="KAL2868858.1"/>
    <property type="molecule type" value="Genomic_DNA"/>
</dbReference>
<feature type="region of interest" description="Disordered" evidence="1">
    <location>
        <begin position="98"/>
        <end position="119"/>
    </location>
</feature>
<proteinExistence type="predicted"/>
<keyword evidence="3" id="KW-0732">Signal</keyword>
<feature type="transmembrane region" description="Helical" evidence="2">
    <location>
        <begin position="47"/>
        <end position="72"/>
    </location>
</feature>
<dbReference type="Proteomes" id="UP001610432">
    <property type="component" value="Unassembled WGS sequence"/>
</dbReference>
<sequence>MLPLLAAVFLFPVAAVSLSSEQHFSSDQNLHRRRDTLDNPPLDEPLLAVQIGGIVGAYVIFVAITLTLLLVVGRRLRRTVQSSNYSLQVEMMKPKAPITTTASTDPSPVTPTNKHGFRSWTSLTKGAHSRGASNNGSVATIDHESVVAADRRKAQEEMEMLYAAVMEHDERRSAAATSPISPTQESISLKDLPRSPVSYHSTNPFSDHSYAARSPVFQPPHQPQFQPHQFQQQFARAPTAPAVAPVPAAPAVTSPPTSPRSTTSRLSRISNLSLFHSNSNSTTQNTGKKLRSPRLPVRKLPISSPLASPDPASPNSDQVPLSPRLYNPPPPPVPPTNTRTSTSTTHSQERITRTAAPAPLNLNAAVAGPGAGRSSSSLPFREAYPQLLSAPPTKTTILERPEKGMNGPRTGLPTPYSPYMPFTPLTPLTPSRIVTKKQRKREGRENGLRALNEEDAVRDEEDIWGY</sequence>
<feature type="compositionally biased region" description="Low complexity" evidence="1">
    <location>
        <begin position="223"/>
        <end position="281"/>
    </location>
</feature>
<feature type="compositionally biased region" description="Polar residues" evidence="1">
    <location>
        <begin position="175"/>
        <end position="187"/>
    </location>
</feature>
<reference evidence="4 5" key="1">
    <citation type="submission" date="2024-07" db="EMBL/GenBank/DDBJ databases">
        <title>Section-level genome sequencing and comparative genomics of Aspergillus sections Usti and Cavernicolus.</title>
        <authorList>
            <consortium name="Lawrence Berkeley National Laboratory"/>
            <person name="Nybo J.L."/>
            <person name="Vesth T.C."/>
            <person name="Theobald S."/>
            <person name="Frisvad J.C."/>
            <person name="Larsen T.O."/>
            <person name="Kjaerboelling I."/>
            <person name="Rothschild-Mancinelli K."/>
            <person name="Lyhne E.K."/>
            <person name="Kogle M.E."/>
            <person name="Barry K."/>
            <person name="Clum A."/>
            <person name="Na H."/>
            <person name="Ledsgaard L."/>
            <person name="Lin J."/>
            <person name="Lipzen A."/>
            <person name="Kuo A."/>
            <person name="Riley R."/>
            <person name="Mondo S."/>
            <person name="Labutti K."/>
            <person name="Haridas S."/>
            <person name="Pangalinan J."/>
            <person name="Salamov A.A."/>
            <person name="Simmons B.A."/>
            <person name="Magnuson J.K."/>
            <person name="Chen J."/>
            <person name="Drula E."/>
            <person name="Henrissat B."/>
            <person name="Wiebenga A."/>
            <person name="Lubbers R.J."/>
            <person name="Gomes A.C."/>
            <person name="Macurrencykelacurrency M.R."/>
            <person name="Stajich J."/>
            <person name="Grigoriev I.V."/>
            <person name="Mortensen U.H."/>
            <person name="De Vries R.P."/>
            <person name="Baker S.E."/>
            <person name="Andersen M.R."/>
        </authorList>
    </citation>
    <scope>NUCLEOTIDE SEQUENCE [LARGE SCALE GENOMIC DNA]</scope>
    <source>
        <strain evidence="4 5">CBS 449.75</strain>
    </source>
</reference>
<keyword evidence="2" id="KW-1133">Transmembrane helix</keyword>
<keyword evidence="2" id="KW-0472">Membrane</keyword>
<feature type="region of interest" description="Disordered" evidence="1">
    <location>
        <begin position="398"/>
        <end position="466"/>
    </location>
</feature>
<feature type="compositionally biased region" description="Low complexity" evidence="1">
    <location>
        <begin position="336"/>
        <end position="345"/>
    </location>
</feature>
<gene>
    <name evidence="4" type="ORF">BJX67DRAFT_40014</name>
</gene>
<feature type="compositionally biased region" description="Acidic residues" evidence="1">
    <location>
        <begin position="453"/>
        <end position="466"/>
    </location>
</feature>
<name>A0ABR4LZP7_9EURO</name>